<accession>A0A2U1KRF2</accession>
<name>A0A2U1KRF2_ARTAN</name>
<evidence type="ECO:0000313" key="2">
    <source>
        <dbReference type="EMBL" id="PWA39283.1"/>
    </source>
</evidence>
<keyword evidence="3" id="KW-1185">Reference proteome</keyword>
<evidence type="ECO:0000256" key="1">
    <source>
        <dbReference type="SAM" id="MobiDB-lite"/>
    </source>
</evidence>
<comment type="caution">
    <text evidence="2">The sequence shown here is derived from an EMBL/GenBank/DDBJ whole genome shotgun (WGS) entry which is preliminary data.</text>
</comment>
<gene>
    <name evidence="2" type="ORF">CTI12_AA573320</name>
</gene>
<proteinExistence type="predicted"/>
<dbReference type="EMBL" id="PKPP01014776">
    <property type="protein sequence ID" value="PWA39283.1"/>
    <property type="molecule type" value="Genomic_DNA"/>
</dbReference>
<feature type="compositionally biased region" description="Acidic residues" evidence="1">
    <location>
        <begin position="264"/>
        <end position="279"/>
    </location>
</feature>
<reference evidence="2 3" key="1">
    <citation type="journal article" date="2018" name="Mol. Plant">
        <title>The genome of Artemisia annua provides insight into the evolution of Asteraceae family and artemisinin biosynthesis.</title>
        <authorList>
            <person name="Shen Q."/>
            <person name="Zhang L."/>
            <person name="Liao Z."/>
            <person name="Wang S."/>
            <person name="Yan T."/>
            <person name="Shi P."/>
            <person name="Liu M."/>
            <person name="Fu X."/>
            <person name="Pan Q."/>
            <person name="Wang Y."/>
            <person name="Lv Z."/>
            <person name="Lu X."/>
            <person name="Zhang F."/>
            <person name="Jiang W."/>
            <person name="Ma Y."/>
            <person name="Chen M."/>
            <person name="Hao X."/>
            <person name="Li L."/>
            <person name="Tang Y."/>
            <person name="Lv G."/>
            <person name="Zhou Y."/>
            <person name="Sun X."/>
            <person name="Brodelius P.E."/>
            <person name="Rose J.K.C."/>
            <person name="Tang K."/>
        </authorList>
    </citation>
    <scope>NUCLEOTIDE SEQUENCE [LARGE SCALE GENOMIC DNA]</scope>
    <source>
        <strain evidence="3">cv. Huhao1</strain>
        <tissue evidence="2">Leaf</tissue>
    </source>
</reference>
<dbReference type="Proteomes" id="UP000245207">
    <property type="component" value="Unassembled WGS sequence"/>
</dbReference>
<dbReference type="AlphaFoldDB" id="A0A2U1KRF2"/>
<feature type="region of interest" description="Disordered" evidence="1">
    <location>
        <begin position="255"/>
        <end position="281"/>
    </location>
</feature>
<organism evidence="2 3">
    <name type="scientific">Artemisia annua</name>
    <name type="common">Sweet wormwood</name>
    <dbReference type="NCBI Taxonomy" id="35608"/>
    <lineage>
        <taxon>Eukaryota</taxon>
        <taxon>Viridiplantae</taxon>
        <taxon>Streptophyta</taxon>
        <taxon>Embryophyta</taxon>
        <taxon>Tracheophyta</taxon>
        <taxon>Spermatophyta</taxon>
        <taxon>Magnoliopsida</taxon>
        <taxon>eudicotyledons</taxon>
        <taxon>Gunneridae</taxon>
        <taxon>Pentapetalae</taxon>
        <taxon>asterids</taxon>
        <taxon>campanulids</taxon>
        <taxon>Asterales</taxon>
        <taxon>Asteraceae</taxon>
        <taxon>Asteroideae</taxon>
        <taxon>Anthemideae</taxon>
        <taxon>Artemisiinae</taxon>
        <taxon>Artemisia</taxon>
    </lineage>
</organism>
<evidence type="ECO:0000313" key="3">
    <source>
        <dbReference type="Proteomes" id="UP000245207"/>
    </source>
</evidence>
<sequence>MTLNNLCTVWIDRFKLHANIARFNRAPVKSGNHATQYTSGSKSNHINTDMRDNVAKKERQPNRMGRTYVHVVKGQTQLGVREEETVPALVLDDNCLMSKDVSKCLLGRVKEFASLANFKMALCNEGFVDIKIQYMGEFGVMMEFANEGSLKLFRDNVSVNSWFSQVKQASLDFVTEGRIAWVEIEGIPFKMWSGNTFKRIAAKWGELLDIDDQEETCFHSKRLCIHTKNNRSISEDFKIIFRGKAFCIRAKETPGWESGNGSDNDAEEVPETVFEDEGQVESMVERQTNLQRFGGEMSKM</sequence>
<protein>
    <submittedName>
        <fullName evidence="2">Uncharacterized protein</fullName>
    </submittedName>
</protein>
<dbReference type="OrthoDB" id="1744977at2759"/>